<organism evidence="2 3">
    <name type="scientific">Pantoea osteomyelitidis</name>
    <dbReference type="NCBI Taxonomy" id="3230026"/>
    <lineage>
        <taxon>Bacteria</taxon>
        <taxon>Pseudomonadati</taxon>
        <taxon>Pseudomonadota</taxon>
        <taxon>Gammaproteobacteria</taxon>
        <taxon>Enterobacterales</taxon>
        <taxon>Erwiniaceae</taxon>
        <taxon>Pantoea</taxon>
    </lineage>
</organism>
<accession>A0ABW7PSG5</accession>
<dbReference type="InterPro" id="IPR007374">
    <property type="entry name" value="ASCH_domain"/>
</dbReference>
<name>A0ABW7PSG5_9GAMM</name>
<proteinExistence type="predicted"/>
<protein>
    <submittedName>
        <fullName evidence="2">ASCH domain-containing protein</fullName>
    </submittedName>
</protein>
<dbReference type="PIRSF" id="PIRSF021320">
    <property type="entry name" value="DUF984"/>
    <property type="match status" value="1"/>
</dbReference>
<dbReference type="RefSeq" id="WP_397212026.1">
    <property type="nucleotide sequence ID" value="NZ_JBGFSN010000003.1"/>
</dbReference>
<dbReference type="PANTHER" id="PTHR39203">
    <property type="entry name" value="CYTOPLASMIC PROTEIN-RELATED"/>
    <property type="match status" value="1"/>
</dbReference>
<reference evidence="2 3" key="1">
    <citation type="submission" date="2024-08" db="EMBL/GenBank/DDBJ databases">
        <title>Pantoea ronii - a newly identified human opportunistic pathogen.</title>
        <authorList>
            <person name="Keidar-Friedman D."/>
            <person name="Sorek N."/>
            <person name="Leshin-Carmel D."/>
            <person name="Tsur A."/>
            <person name="Amsalem M."/>
            <person name="Tolkach D."/>
            <person name="Brosh-Nissimov T."/>
        </authorList>
    </citation>
    <scope>NUCLEOTIDE SEQUENCE [LARGE SCALE GENOMIC DNA]</scope>
    <source>
        <strain evidence="2 3">AA23256</strain>
    </source>
</reference>
<dbReference type="SUPFAM" id="SSF88697">
    <property type="entry name" value="PUA domain-like"/>
    <property type="match status" value="1"/>
</dbReference>
<sequence length="137" mass="15234">MISKDILTAKYPTAVYVAFGDSPELADELAELIASGVKTGSCGSLAGCIEDNAYPIIGAYRIVENGSGIPVCVIRTTRLQLLRFSEVTEELARKEGEGDLSLDYWKKEHQRFFEGEGNFTEDMELVFEEFSLIEKIQ</sequence>
<dbReference type="InterPro" id="IPR009326">
    <property type="entry name" value="DUF984"/>
</dbReference>
<evidence type="ECO:0000259" key="1">
    <source>
        <dbReference type="SMART" id="SM01022"/>
    </source>
</evidence>
<dbReference type="InterPro" id="IPR015947">
    <property type="entry name" value="PUA-like_sf"/>
</dbReference>
<dbReference type="Gene3D" id="3.10.400.10">
    <property type="entry name" value="Sulfate adenylyltransferase"/>
    <property type="match status" value="1"/>
</dbReference>
<dbReference type="CDD" id="cd06553">
    <property type="entry name" value="ASCH_Ef3133_like"/>
    <property type="match status" value="1"/>
</dbReference>
<gene>
    <name evidence="2" type="ORF">ABU178_03500</name>
</gene>
<keyword evidence="3" id="KW-1185">Reference proteome</keyword>
<dbReference type="PANTHER" id="PTHR39203:SF1">
    <property type="entry name" value="CYTOPLASMIC PROTEIN"/>
    <property type="match status" value="1"/>
</dbReference>
<feature type="domain" description="ASCH" evidence="1">
    <location>
        <begin position="17"/>
        <end position="134"/>
    </location>
</feature>
<evidence type="ECO:0000313" key="3">
    <source>
        <dbReference type="Proteomes" id="UP001611251"/>
    </source>
</evidence>
<dbReference type="EMBL" id="JBGFSN010000003">
    <property type="protein sequence ID" value="MFH8133247.1"/>
    <property type="molecule type" value="Genomic_DNA"/>
</dbReference>
<evidence type="ECO:0000313" key="2">
    <source>
        <dbReference type="EMBL" id="MFH8133247.1"/>
    </source>
</evidence>
<dbReference type="SMART" id="SM01022">
    <property type="entry name" value="ASCH"/>
    <property type="match status" value="1"/>
</dbReference>
<dbReference type="Proteomes" id="UP001611251">
    <property type="component" value="Unassembled WGS sequence"/>
</dbReference>
<dbReference type="Pfam" id="PF04266">
    <property type="entry name" value="ASCH"/>
    <property type="match status" value="1"/>
</dbReference>
<comment type="caution">
    <text evidence="2">The sequence shown here is derived from an EMBL/GenBank/DDBJ whole genome shotgun (WGS) entry which is preliminary data.</text>
</comment>